<feature type="domain" description="HTH myb-type" evidence="3">
    <location>
        <begin position="146"/>
        <end position="193"/>
    </location>
</feature>
<feature type="region of interest" description="Disordered" evidence="1">
    <location>
        <begin position="1"/>
        <end position="22"/>
    </location>
</feature>
<evidence type="ECO:0000313" key="4">
    <source>
        <dbReference type="EMBL" id="OBZ65830.1"/>
    </source>
</evidence>
<dbReference type="GO" id="GO:0005634">
    <property type="term" value="C:nucleus"/>
    <property type="evidence" value="ECO:0007669"/>
    <property type="project" value="TreeGrafter"/>
</dbReference>
<evidence type="ECO:0000259" key="2">
    <source>
        <dbReference type="PROSITE" id="PS50090"/>
    </source>
</evidence>
<comment type="caution">
    <text evidence="4">The sequence shown here is derived from an EMBL/GenBank/DDBJ whole genome shotgun (WGS) entry which is preliminary data.</text>
</comment>
<dbReference type="GO" id="GO:0000978">
    <property type="term" value="F:RNA polymerase II cis-regulatory region sequence-specific DNA binding"/>
    <property type="evidence" value="ECO:0007669"/>
    <property type="project" value="TreeGrafter"/>
</dbReference>
<protein>
    <submittedName>
        <fullName evidence="4">Transcriptional activator Myb</fullName>
    </submittedName>
</protein>
<dbReference type="PROSITE" id="PS50090">
    <property type="entry name" value="MYB_LIKE"/>
    <property type="match status" value="3"/>
</dbReference>
<dbReference type="EMBL" id="LUGG01000038">
    <property type="protein sequence ID" value="OBZ65830.1"/>
    <property type="molecule type" value="Genomic_DNA"/>
</dbReference>
<gene>
    <name evidence="4" type="primary">MYB</name>
    <name evidence="4" type="ORF">A0H81_14104</name>
</gene>
<reference evidence="4 5" key="1">
    <citation type="submission" date="2016-03" db="EMBL/GenBank/DDBJ databases">
        <title>Whole genome sequencing of Grifola frondosa 9006-11.</title>
        <authorList>
            <person name="Min B."/>
            <person name="Park H."/>
            <person name="Kim J.-G."/>
            <person name="Cho H."/>
            <person name="Oh Y.-L."/>
            <person name="Kong W.-S."/>
            <person name="Choi I.-G."/>
        </authorList>
    </citation>
    <scope>NUCLEOTIDE SEQUENCE [LARGE SCALE GENOMIC DNA]</scope>
    <source>
        <strain evidence="4 5">9006-11</strain>
    </source>
</reference>
<dbReference type="GO" id="GO:0000981">
    <property type="term" value="F:DNA-binding transcription factor activity, RNA polymerase II-specific"/>
    <property type="evidence" value="ECO:0007669"/>
    <property type="project" value="TreeGrafter"/>
</dbReference>
<evidence type="ECO:0000256" key="1">
    <source>
        <dbReference type="SAM" id="MobiDB-lite"/>
    </source>
</evidence>
<keyword evidence="5" id="KW-1185">Reference proteome</keyword>
<dbReference type="GO" id="GO:0045944">
    <property type="term" value="P:positive regulation of transcription by RNA polymerase II"/>
    <property type="evidence" value="ECO:0007669"/>
    <property type="project" value="TreeGrafter"/>
</dbReference>
<dbReference type="Gene3D" id="1.10.10.60">
    <property type="entry name" value="Homeodomain-like"/>
    <property type="match status" value="3"/>
</dbReference>
<feature type="domain" description="HTH myb-type" evidence="3">
    <location>
        <begin position="90"/>
        <end position="141"/>
    </location>
</feature>
<evidence type="ECO:0000313" key="5">
    <source>
        <dbReference type="Proteomes" id="UP000092993"/>
    </source>
</evidence>
<dbReference type="CDD" id="cd00167">
    <property type="entry name" value="SANT"/>
    <property type="match status" value="3"/>
</dbReference>
<feature type="domain" description="Myb-like" evidence="2">
    <location>
        <begin position="87"/>
        <end position="137"/>
    </location>
</feature>
<organism evidence="4 5">
    <name type="scientific">Grifola frondosa</name>
    <name type="common">Maitake</name>
    <name type="synonym">Polyporus frondosus</name>
    <dbReference type="NCBI Taxonomy" id="5627"/>
    <lineage>
        <taxon>Eukaryota</taxon>
        <taxon>Fungi</taxon>
        <taxon>Dikarya</taxon>
        <taxon>Basidiomycota</taxon>
        <taxon>Agaricomycotina</taxon>
        <taxon>Agaricomycetes</taxon>
        <taxon>Polyporales</taxon>
        <taxon>Grifolaceae</taxon>
        <taxon>Grifola</taxon>
    </lineage>
</organism>
<dbReference type="InterPro" id="IPR009057">
    <property type="entry name" value="Homeodomain-like_sf"/>
</dbReference>
<dbReference type="Pfam" id="PF13921">
    <property type="entry name" value="Myb_DNA-bind_6"/>
    <property type="match status" value="1"/>
</dbReference>
<dbReference type="SUPFAM" id="SSF46689">
    <property type="entry name" value="Homeodomain-like"/>
    <property type="match status" value="2"/>
</dbReference>
<dbReference type="InterPro" id="IPR017930">
    <property type="entry name" value="Myb_dom"/>
</dbReference>
<dbReference type="InterPro" id="IPR050560">
    <property type="entry name" value="MYB_TF"/>
</dbReference>
<dbReference type="OrthoDB" id="2143914at2759"/>
<sequence length="462" mass="50955">MQHTDECSQPRDRRPWTEEEDEKLLAAIEEGSPRPRSTYPFFSSSPFLLSFAEDPDSSPPTRWHAIAQHITDRTNKDCRKRWWAQMSTVISKGSWTNEEDERLFSAVEELGTKWSLVASRVRTRNSGQCAKRWNDALNPSIDRSGWSPEEDEQLLKAVEQQGHSWAHIARTCLPGRTGLAAKNRYNHLIRSSSEEHPGCLRIFSFDIFFRIFAPASRRSSPEISGMFSTPEPLVENDHTAASTPSSLFPLTPTAEMDDQMMNLFMNNTFGDFSSISGSPSLSFFDPMSSCSDMFTASPLFGETDLLDAYALSPAMSSHVPSHSGVGPFEVNAPSFGTPRLIPMRTAESQNFSSPLLSQQSSVADCAPHLPLRASRQPSPYNPRSSSGVPRYPDAQVTIGSVSAFPERASIQVTQPTLDPADRRVAVAVAVCDRQDIGSTVQSLSHSLTSILHRNALAGSSGL</sequence>
<name>A0A1C7LMJ9_GRIFR</name>
<feature type="compositionally biased region" description="Polar residues" evidence="1">
    <location>
        <begin position="375"/>
        <end position="387"/>
    </location>
</feature>
<dbReference type="PANTHER" id="PTHR45614:SF199">
    <property type="entry name" value="MYB-LIKE TRANSCRIPTION FACTOR (EUROFUNG)-RELATED"/>
    <property type="match status" value="1"/>
</dbReference>
<proteinExistence type="predicted"/>
<dbReference type="InterPro" id="IPR001005">
    <property type="entry name" value="SANT/Myb"/>
</dbReference>
<dbReference type="AlphaFoldDB" id="A0A1C7LMJ9"/>
<dbReference type="SMART" id="SM00717">
    <property type="entry name" value="SANT"/>
    <property type="match status" value="3"/>
</dbReference>
<dbReference type="PROSITE" id="PS51294">
    <property type="entry name" value="HTH_MYB"/>
    <property type="match status" value="2"/>
</dbReference>
<feature type="compositionally biased region" description="Basic and acidic residues" evidence="1">
    <location>
        <begin position="1"/>
        <end position="17"/>
    </location>
</feature>
<feature type="region of interest" description="Disordered" evidence="1">
    <location>
        <begin position="370"/>
        <end position="391"/>
    </location>
</feature>
<accession>A0A1C7LMJ9</accession>
<dbReference type="PANTHER" id="PTHR45614">
    <property type="entry name" value="MYB PROTEIN-RELATED"/>
    <property type="match status" value="1"/>
</dbReference>
<dbReference type="GO" id="GO:0000278">
    <property type="term" value="P:mitotic cell cycle"/>
    <property type="evidence" value="ECO:0007669"/>
    <property type="project" value="TreeGrafter"/>
</dbReference>
<dbReference type="Proteomes" id="UP000092993">
    <property type="component" value="Unassembled WGS sequence"/>
</dbReference>
<feature type="domain" description="Myb-like" evidence="2">
    <location>
        <begin position="8"/>
        <end position="86"/>
    </location>
</feature>
<dbReference type="STRING" id="5627.A0A1C7LMJ9"/>
<evidence type="ECO:0000259" key="3">
    <source>
        <dbReference type="PROSITE" id="PS51294"/>
    </source>
</evidence>
<feature type="domain" description="Myb-like" evidence="2">
    <location>
        <begin position="138"/>
        <end position="189"/>
    </location>
</feature>